<organism evidence="5">
    <name type="scientific">Rheinheimera sp. BAL341</name>
    <dbReference type="NCBI Taxonomy" id="1708203"/>
    <lineage>
        <taxon>Bacteria</taxon>
        <taxon>Pseudomonadati</taxon>
        <taxon>Pseudomonadota</taxon>
        <taxon>Gammaproteobacteria</taxon>
        <taxon>Chromatiales</taxon>
        <taxon>Chromatiaceae</taxon>
        <taxon>Rheinheimera</taxon>
    </lineage>
</organism>
<proteinExistence type="inferred from homology"/>
<accession>A0A486XI35</accession>
<dbReference type="InterPro" id="IPR044925">
    <property type="entry name" value="His-Me_finger_sf"/>
</dbReference>
<evidence type="ECO:0000313" key="5">
    <source>
        <dbReference type="EMBL" id="VHO00074.1"/>
    </source>
</evidence>
<gene>
    <name evidence="5" type="ORF">BAL341_074</name>
</gene>
<dbReference type="GO" id="GO:0004530">
    <property type="term" value="F:deoxyribonuclease I activity"/>
    <property type="evidence" value="ECO:0007669"/>
    <property type="project" value="UniProtKB-EC"/>
</dbReference>
<sequence length="312" mass="35661">MLLRFFIYVALAFSVSLQAAPATFDRAKIEARQFIYHDRNNQGDFYCGCNWEWTGRSGGRVDLQSCGYQVRAQQTRAERTEWEHVVPASNFGRARQCWQNGGRKNCNDTDPVFNSMEADLHNLTPAIGEVNADRSNFNFTMLPQAKPQHGQCPVKVDFSARAVEPRDAIKGQIARIYFYMHDRYNLNMSRQQQQLLMAWDKQFPATEWERERDKRIAKHMGHHNPFVTGERIWSLGHKNRAEGVGTQLPAKQTQPNPGEQSAFAIKANKNSKVYHFPTGCPGYQQISPVNTIEFKTEQEAIAAGFRKAGNCR</sequence>
<keyword evidence="3 5" id="KW-0378">Hydrolase</keyword>
<reference evidence="5" key="1">
    <citation type="submission" date="2019-04" db="EMBL/GenBank/DDBJ databases">
        <authorList>
            <person name="Brambilla D."/>
        </authorList>
    </citation>
    <scope>NUCLEOTIDE SEQUENCE</scope>
    <source>
        <strain evidence="5">BAL1</strain>
    </source>
</reference>
<protein>
    <submittedName>
        <fullName evidence="5">Endonuclease I</fullName>
        <ecNumber evidence="5">3.1.21.1</ecNumber>
    </submittedName>
</protein>
<dbReference type="InterPro" id="IPR007346">
    <property type="entry name" value="Endonuclease-I"/>
</dbReference>
<dbReference type="SUPFAM" id="SSF57884">
    <property type="entry name" value="Ada DNA repair protein, N-terminal domain (N-Ada 10)"/>
    <property type="match status" value="1"/>
</dbReference>
<keyword evidence="4" id="KW-0732">Signal</keyword>
<dbReference type="InterPro" id="IPR035451">
    <property type="entry name" value="Ada-like_dom_sf"/>
</dbReference>
<keyword evidence="2" id="KW-0540">Nuclease</keyword>
<dbReference type="PANTHER" id="PTHR33607">
    <property type="entry name" value="ENDONUCLEASE-1"/>
    <property type="match status" value="1"/>
</dbReference>
<name>A0A486XI35_9GAMM</name>
<evidence type="ECO:0000256" key="3">
    <source>
        <dbReference type="ARBA" id="ARBA00022801"/>
    </source>
</evidence>
<dbReference type="SUPFAM" id="SSF54060">
    <property type="entry name" value="His-Me finger endonucleases"/>
    <property type="match status" value="1"/>
</dbReference>
<dbReference type="PANTHER" id="PTHR33607:SF2">
    <property type="entry name" value="ENDONUCLEASE-1"/>
    <property type="match status" value="1"/>
</dbReference>
<feature type="signal peptide" evidence="4">
    <location>
        <begin position="1"/>
        <end position="19"/>
    </location>
</feature>
<dbReference type="Gene3D" id="3.40.10.10">
    <property type="entry name" value="DNA Methylphosphotriester Repair Domain"/>
    <property type="match status" value="1"/>
</dbReference>
<feature type="chain" id="PRO_5019813763" evidence="4">
    <location>
        <begin position="20"/>
        <end position="312"/>
    </location>
</feature>
<dbReference type="EC" id="3.1.21.1" evidence="5"/>
<dbReference type="EMBL" id="CAAJGR010000002">
    <property type="protein sequence ID" value="VHO00074.1"/>
    <property type="molecule type" value="Genomic_DNA"/>
</dbReference>
<evidence type="ECO:0000256" key="4">
    <source>
        <dbReference type="SAM" id="SignalP"/>
    </source>
</evidence>
<dbReference type="AlphaFoldDB" id="A0A486XI35"/>
<evidence type="ECO:0000256" key="2">
    <source>
        <dbReference type="ARBA" id="ARBA00022722"/>
    </source>
</evidence>
<evidence type="ECO:0000256" key="1">
    <source>
        <dbReference type="ARBA" id="ARBA00006429"/>
    </source>
</evidence>
<dbReference type="Pfam" id="PF04231">
    <property type="entry name" value="Endonuclease_1"/>
    <property type="match status" value="1"/>
</dbReference>
<comment type="similarity">
    <text evidence="1">Belongs to the EndA/NucM nuclease family.</text>
</comment>
<keyword evidence="5" id="KW-0255">Endonuclease</keyword>